<gene>
    <name evidence="2" type="ORF">PACLA_8A024568</name>
</gene>
<proteinExistence type="predicted"/>
<reference evidence="2" key="1">
    <citation type="submission" date="2020-04" db="EMBL/GenBank/DDBJ databases">
        <authorList>
            <person name="Alioto T."/>
            <person name="Alioto T."/>
            <person name="Gomez Garrido J."/>
        </authorList>
    </citation>
    <scope>NUCLEOTIDE SEQUENCE</scope>
    <source>
        <strain evidence="2">A484AB</strain>
    </source>
</reference>
<comment type="caution">
    <text evidence="2">The sequence shown here is derived from an EMBL/GenBank/DDBJ whole genome shotgun (WGS) entry which is preliminary data.</text>
</comment>
<protein>
    <submittedName>
        <fullName evidence="2">Uncharacterized protein</fullName>
    </submittedName>
</protein>
<dbReference type="OrthoDB" id="6620445at2759"/>
<feature type="compositionally biased region" description="Basic and acidic residues" evidence="1">
    <location>
        <begin position="14"/>
        <end position="29"/>
    </location>
</feature>
<dbReference type="EMBL" id="CACRXK020013922">
    <property type="protein sequence ID" value="CAB4025958.1"/>
    <property type="molecule type" value="Genomic_DNA"/>
</dbReference>
<keyword evidence="3" id="KW-1185">Reference proteome</keyword>
<evidence type="ECO:0000256" key="1">
    <source>
        <dbReference type="SAM" id="MobiDB-lite"/>
    </source>
</evidence>
<dbReference type="Proteomes" id="UP001152795">
    <property type="component" value="Unassembled WGS sequence"/>
</dbReference>
<evidence type="ECO:0000313" key="3">
    <source>
        <dbReference type="Proteomes" id="UP001152795"/>
    </source>
</evidence>
<accession>A0A6S7J623</accession>
<evidence type="ECO:0000313" key="2">
    <source>
        <dbReference type="EMBL" id="CAB4025958.1"/>
    </source>
</evidence>
<feature type="region of interest" description="Disordered" evidence="1">
    <location>
        <begin position="1"/>
        <end position="46"/>
    </location>
</feature>
<organism evidence="2 3">
    <name type="scientific">Paramuricea clavata</name>
    <name type="common">Red gorgonian</name>
    <name type="synonym">Violescent sea-whip</name>
    <dbReference type="NCBI Taxonomy" id="317549"/>
    <lineage>
        <taxon>Eukaryota</taxon>
        <taxon>Metazoa</taxon>
        <taxon>Cnidaria</taxon>
        <taxon>Anthozoa</taxon>
        <taxon>Octocorallia</taxon>
        <taxon>Malacalcyonacea</taxon>
        <taxon>Plexauridae</taxon>
        <taxon>Paramuricea</taxon>
    </lineage>
</organism>
<dbReference type="AlphaFoldDB" id="A0A6S7J623"/>
<name>A0A6S7J623_PARCT</name>
<sequence>MAQVDADFTSLQDPADRPRTLSDQQKQKIIENGPYQPKLKRYPESQDISTKKQCRFSSGWYKKYPHLEYSVKEDTASCFACCLFPTGVGRERSSDAWVKGVKGWDKMKSVGKE</sequence>